<dbReference type="RefSeq" id="WP_286345995.1">
    <property type="nucleotide sequence ID" value="NZ_AP027732.1"/>
</dbReference>
<dbReference type="PROSITE" id="PS51704">
    <property type="entry name" value="GP_PDE"/>
    <property type="match status" value="1"/>
</dbReference>
<dbReference type="EMBL" id="AP027732">
    <property type="protein sequence ID" value="BDZ49147.1"/>
    <property type="molecule type" value="Genomic_DNA"/>
</dbReference>
<keyword evidence="3" id="KW-0732">Signal</keyword>
<evidence type="ECO:0000313" key="8">
    <source>
        <dbReference type="EMBL" id="BDZ49147.1"/>
    </source>
</evidence>
<name>A0ABN6XVT6_9MICO</name>
<dbReference type="Proteomes" id="UP001321486">
    <property type="component" value="Chromosome"/>
</dbReference>
<accession>A0ABN6XVT6</accession>
<evidence type="ECO:0000256" key="6">
    <source>
        <dbReference type="ARBA" id="ARBA00047512"/>
    </source>
</evidence>
<dbReference type="Pfam" id="PF03009">
    <property type="entry name" value="GDPD"/>
    <property type="match status" value="1"/>
</dbReference>
<feature type="domain" description="GP-PDE" evidence="7">
    <location>
        <begin position="5"/>
        <end position="336"/>
    </location>
</feature>
<keyword evidence="4" id="KW-0319">Glycerol metabolism</keyword>
<gene>
    <name evidence="8" type="ORF">GCM10025867_13880</name>
</gene>
<dbReference type="InterPro" id="IPR030395">
    <property type="entry name" value="GP_PDE_dom"/>
</dbReference>
<reference evidence="9" key="1">
    <citation type="journal article" date="2019" name="Int. J. Syst. Evol. Microbiol.">
        <title>The Global Catalogue of Microorganisms (GCM) 10K type strain sequencing project: providing services to taxonomists for standard genome sequencing and annotation.</title>
        <authorList>
            <consortium name="The Broad Institute Genomics Platform"/>
            <consortium name="The Broad Institute Genome Sequencing Center for Infectious Disease"/>
            <person name="Wu L."/>
            <person name="Ma J."/>
        </authorList>
    </citation>
    <scope>NUCLEOTIDE SEQUENCE [LARGE SCALE GENOMIC DNA]</scope>
    <source>
        <strain evidence="9">NBRC 108728</strain>
    </source>
</reference>
<keyword evidence="5" id="KW-0378">Hydrolase</keyword>
<dbReference type="PANTHER" id="PTHR43620">
    <property type="entry name" value="GLYCEROPHOSPHORYL DIESTER PHOSPHODIESTERASE"/>
    <property type="match status" value="1"/>
</dbReference>
<sequence>MSRAPIVIAHRGASGHRPEHGADAYRLAVELGADAIEPDIVATLDGVLVLRHENEISGTTDVADHTEFADRRTTKEVDGAAVTGWFTEDFTWAELSTLRIRERLPKLRPASAAHDGEGRIQRLGDLLDLLDADDVRSARGGAGVGLVAEIKHATYFESIGLPLDELVAAELTASGWATDPRLTVESFERTVLGKLRARGVTGRSVYLLESSGAAADLVARSGSAAPQYLEQLEPAALAELASGADGARIDGISLDKKMLIDAAGVADPALVARGHALGLDVFTWTVRPENSFVSKALRSSSHKADFGHWQTELARLVGTGVDGVFADYPELVRVALAEEPAAL</sequence>
<evidence type="ECO:0000256" key="3">
    <source>
        <dbReference type="ARBA" id="ARBA00022729"/>
    </source>
</evidence>
<evidence type="ECO:0000256" key="4">
    <source>
        <dbReference type="ARBA" id="ARBA00022798"/>
    </source>
</evidence>
<evidence type="ECO:0000256" key="2">
    <source>
        <dbReference type="ARBA" id="ARBA00012247"/>
    </source>
</evidence>
<dbReference type="SUPFAM" id="SSF51695">
    <property type="entry name" value="PLC-like phosphodiesterases"/>
    <property type="match status" value="1"/>
</dbReference>
<keyword evidence="9" id="KW-1185">Reference proteome</keyword>
<comment type="catalytic activity">
    <reaction evidence="6">
        <text>a sn-glycero-3-phosphodiester + H2O = an alcohol + sn-glycerol 3-phosphate + H(+)</text>
        <dbReference type="Rhea" id="RHEA:12969"/>
        <dbReference type="ChEBI" id="CHEBI:15377"/>
        <dbReference type="ChEBI" id="CHEBI:15378"/>
        <dbReference type="ChEBI" id="CHEBI:30879"/>
        <dbReference type="ChEBI" id="CHEBI:57597"/>
        <dbReference type="ChEBI" id="CHEBI:83408"/>
        <dbReference type="EC" id="3.1.4.46"/>
    </reaction>
</comment>
<evidence type="ECO:0000259" key="7">
    <source>
        <dbReference type="PROSITE" id="PS51704"/>
    </source>
</evidence>
<evidence type="ECO:0000256" key="1">
    <source>
        <dbReference type="ARBA" id="ARBA00007277"/>
    </source>
</evidence>
<dbReference type="PANTHER" id="PTHR43620:SF7">
    <property type="entry name" value="GLYCEROPHOSPHODIESTER PHOSPHODIESTERASE GDPD5-RELATED"/>
    <property type="match status" value="1"/>
</dbReference>
<proteinExistence type="inferred from homology"/>
<protein>
    <recommendedName>
        <fullName evidence="2">glycerophosphodiester phosphodiesterase</fullName>
        <ecNumber evidence="2">3.1.4.46</ecNumber>
    </recommendedName>
</protein>
<evidence type="ECO:0000313" key="9">
    <source>
        <dbReference type="Proteomes" id="UP001321486"/>
    </source>
</evidence>
<organism evidence="8 9">
    <name type="scientific">Frondihabitans sucicola</name>
    <dbReference type="NCBI Taxonomy" id="1268041"/>
    <lineage>
        <taxon>Bacteria</taxon>
        <taxon>Bacillati</taxon>
        <taxon>Actinomycetota</taxon>
        <taxon>Actinomycetes</taxon>
        <taxon>Micrococcales</taxon>
        <taxon>Microbacteriaceae</taxon>
        <taxon>Frondihabitans</taxon>
    </lineage>
</organism>
<comment type="similarity">
    <text evidence="1">Belongs to the glycerophosphoryl diester phosphodiesterase family.</text>
</comment>
<dbReference type="InterPro" id="IPR017946">
    <property type="entry name" value="PLC-like_Pdiesterase_TIM-brl"/>
</dbReference>
<evidence type="ECO:0000256" key="5">
    <source>
        <dbReference type="ARBA" id="ARBA00022801"/>
    </source>
</evidence>
<dbReference type="Gene3D" id="3.20.20.190">
    <property type="entry name" value="Phosphatidylinositol (PI) phosphodiesterase"/>
    <property type="match status" value="1"/>
</dbReference>
<dbReference type="EC" id="3.1.4.46" evidence="2"/>